<evidence type="ECO:0000256" key="4">
    <source>
        <dbReference type="ARBA" id="ARBA00023136"/>
    </source>
</evidence>
<dbReference type="SMART" id="SM00409">
    <property type="entry name" value="IG"/>
    <property type="match status" value="3"/>
</dbReference>
<feature type="domain" description="Ig-like" evidence="10">
    <location>
        <begin position="231"/>
        <end position="334"/>
    </location>
</feature>
<dbReference type="InterPro" id="IPR003598">
    <property type="entry name" value="Ig_sub2"/>
</dbReference>
<accession>A0A498LRE4</accession>
<dbReference type="GO" id="GO:0005886">
    <property type="term" value="C:plasma membrane"/>
    <property type="evidence" value="ECO:0007669"/>
    <property type="project" value="TreeGrafter"/>
</dbReference>
<feature type="domain" description="Ig-like" evidence="10">
    <location>
        <begin position="365"/>
        <end position="448"/>
    </location>
</feature>
<keyword evidence="3 9" id="KW-1133">Transmembrane helix</keyword>
<keyword evidence="5" id="KW-1015">Disulfide bond</keyword>
<evidence type="ECO:0000256" key="8">
    <source>
        <dbReference type="SAM" id="MobiDB-lite"/>
    </source>
</evidence>
<dbReference type="InterPro" id="IPR007110">
    <property type="entry name" value="Ig-like_dom"/>
</dbReference>
<dbReference type="InterPro" id="IPR013162">
    <property type="entry name" value="CD80_C2-set"/>
</dbReference>
<evidence type="ECO:0000313" key="11">
    <source>
        <dbReference type="EMBL" id="RXN10253.1"/>
    </source>
</evidence>
<keyword evidence="13" id="KW-1267">Proteomics identification</keyword>
<gene>
    <name evidence="11" type="ORF">ROHU_030831</name>
</gene>
<sequence>MDRGHYSGRASVCLASVTVKVTPEVEVIRGETTKLPCSYTADAPTSAIVVQWFISPPSSPSERKRIAYKSSQDSGVDPDPTMAGRLIMEEDMSITISKVMVEDERTYICQVSAGPVGFSEAQTKVKVFFAPEKPVITGNNQAITVSDDPKTSSEVAKCISRNAHPQPRIIWFKDATPLPERKDQDRDGIYMVPSVVKEASGLFTMTSTLFMKPVKADAKSVFHCTVEYSMPNNQIKQESSEKFNLTLLYSTENVFFKLKNQGPVKEGDDVLMECETDGNPQPEFEFSKEKGSKLQGLKGTLRLKSVTRKDAGVYECDAQDFYASPGVNLVKNLSLFVHYLDPVAVTPEGPLVTDKGNAVDLQCAPEIDAPVNGFVDKEGGMVTLNCSTLGHPAPQFIWTPSGKESVTVVGNKVISTVTLEASAAVLKDGVICEAYNKLGRATKNFKVSVKLDPNKPSDTNAANRVEKQQGGSSAVVIAVVVCVLLLLLLVAALFFLSKKGKMNCGKKDKKDEAPEKTKDNCLLEKQPAEQEFVHLSDEQHKNKCMLMQFDIEMRIRTENGN</sequence>
<dbReference type="GO" id="GO:0098609">
    <property type="term" value="P:cell-cell adhesion"/>
    <property type="evidence" value="ECO:0007669"/>
    <property type="project" value="TreeGrafter"/>
</dbReference>
<dbReference type="GO" id="GO:0005911">
    <property type="term" value="C:cell-cell junction"/>
    <property type="evidence" value="ECO:0007669"/>
    <property type="project" value="TreeGrafter"/>
</dbReference>
<feature type="region of interest" description="Disordered" evidence="8">
    <location>
        <begin position="57"/>
        <end position="79"/>
    </location>
</feature>
<proteinExistence type="evidence at protein level"/>
<evidence type="ECO:0000256" key="3">
    <source>
        <dbReference type="ARBA" id="ARBA00022989"/>
    </source>
</evidence>
<feature type="domain" description="Ig-like" evidence="10">
    <location>
        <begin position="15"/>
        <end position="126"/>
    </location>
</feature>
<evidence type="ECO:0000259" key="10">
    <source>
        <dbReference type="PROSITE" id="PS50835"/>
    </source>
</evidence>
<organism evidence="11 12">
    <name type="scientific">Labeo rohita</name>
    <name type="common">Indian major carp</name>
    <name type="synonym">Cyprinus rohita</name>
    <dbReference type="NCBI Taxonomy" id="84645"/>
    <lineage>
        <taxon>Eukaryota</taxon>
        <taxon>Metazoa</taxon>
        <taxon>Chordata</taxon>
        <taxon>Craniata</taxon>
        <taxon>Vertebrata</taxon>
        <taxon>Euteleostomi</taxon>
        <taxon>Actinopterygii</taxon>
        <taxon>Neopterygii</taxon>
        <taxon>Teleostei</taxon>
        <taxon>Ostariophysi</taxon>
        <taxon>Cypriniformes</taxon>
        <taxon>Cyprinidae</taxon>
        <taxon>Labeoninae</taxon>
        <taxon>Labeonini</taxon>
        <taxon>Labeo</taxon>
    </lineage>
</organism>
<dbReference type="InterPro" id="IPR013783">
    <property type="entry name" value="Ig-like_fold"/>
</dbReference>
<evidence type="ECO:0000256" key="7">
    <source>
        <dbReference type="ARBA" id="ARBA00023319"/>
    </source>
</evidence>
<dbReference type="STRING" id="84645.A0A498LRE4"/>
<dbReference type="InterPro" id="IPR036179">
    <property type="entry name" value="Ig-like_dom_sf"/>
</dbReference>
<dbReference type="InterPro" id="IPR003599">
    <property type="entry name" value="Ig_sub"/>
</dbReference>
<evidence type="ECO:0000313" key="12">
    <source>
        <dbReference type="Proteomes" id="UP000290572"/>
    </source>
</evidence>
<protein>
    <submittedName>
        <fullName evidence="11">Basal cell adhesion molecule-like isoform X2</fullName>
    </submittedName>
</protein>
<dbReference type="PANTHER" id="PTHR11640">
    <property type="entry name" value="NEPHRIN"/>
    <property type="match status" value="1"/>
</dbReference>
<evidence type="ECO:0007829" key="13">
    <source>
        <dbReference type="PeptideAtlas" id="A0A498LRE4"/>
    </source>
</evidence>
<dbReference type="Gene3D" id="2.60.40.10">
    <property type="entry name" value="Immunoglobulins"/>
    <property type="match status" value="4"/>
</dbReference>
<dbReference type="InterPro" id="IPR013106">
    <property type="entry name" value="Ig_V-set"/>
</dbReference>
<dbReference type="InterPro" id="IPR051275">
    <property type="entry name" value="Cell_adhesion_signaling"/>
</dbReference>
<dbReference type="PROSITE" id="PS50835">
    <property type="entry name" value="IG_LIKE"/>
    <property type="match status" value="4"/>
</dbReference>
<dbReference type="PANTHER" id="PTHR11640:SF162">
    <property type="entry name" value="BASAL CELL ADHESION MOLECULE ISOFORM X1-RELATED"/>
    <property type="match status" value="1"/>
</dbReference>
<feature type="domain" description="Ig-like" evidence="10">
    <location>
        <begin position="134"/>
        <end position="229"/>
    </location>
</feature>
<keyword evidence="7" id="KW-0393">Immunoglobulin domain</keyword>
<dbReference type="EMBL" id="QBIY01013213">
    <property type="protein sequence ID" value="RXN10253.1"/>
    <property type="molecule type" value="Genomic_DNA"/>
</dbReference>
<comment type="subcellular location">
    <subcellularLocation>
        <location evidence="1">Membrane</location>
        <topology evidence="1">Single-pass type I membrane protein</topology>
    </subcellularLocation>
</comment>
<dbReference type="GO" id="GO:0050839">
    <property type="term" value="F:cell adhesion molecule binding"/>
    <property type="evidence" value="ECO:0007669"/>
    <property type="project" value="TreeGrafter"/>
</dbReference>
<evidence type="ECO:0000256" key="5">
    <source>
        <dbReference type="ARBA" id="ARBA00023157"/>
    </source>
</evidence>
<dbReference type="Pfam" id="PF07686">
    <property type="entry name" value="V-set"/>
    <property type="match status" value="1"/>
</dbReference>
<dbReference type="SMART" id="SM00408">
    <property type="entry name" value="IGc2"/>
    <property type="match status" value="2"/>
</dbReference>
<name>A0A498LRE4_LABRO</name>
<evidence type="ECO:0000256" key="9">
    <source>
        <dbReference type="SAM" id="Phobius"/>
    </source>
</evidence>
<dbReference type="SUPFAM" id="SSF48726">
    <property type="entry name" value="Immunoglobulin"/>
    <property type="match status" value="4"/>
</dbReference>
<dbReference type="Pfam" id="PF08205">
    <property type="entry name" value="C2-set_2"/>
    <property type="match status" value="1"/>
</dbReference>
<keyword evidence="12" id="KW-1185">Reference proteome</keyword>
<dbReference type="Pfam" id="PF13927">
    <property type="entry name" value="Ig_3"/>
    <property type="match status" value="1"/>
</dbReference>
<keyword evidence="2 9" id="KW-0812">Transmembrane</keyword>
<evidence type="ECO:0000256" key="2">
    <source>
        <dbReference type="ARBA" id="ARBA00022692"/>
    </source>
</evidence>
<comment type="caution">
    <text evidence="11">The sequence shown here is derived from an EMBL/GenBank/DDBJ whole genome shotgun (WGS) entry which is preliminary data.</text>
</comment>
<dbReference type="AlphaFoldDB" id="A0A498LRE4"/>
<keyword evidence="6" id="KW-0325">Glycoprotein</keyword>
<evidence type="ECO:0000256" key="1">
    <source>
        <dbReference type="ARBA" id="ARBA00004479"/>
    </source>
</evidence>
<dbReference type="Proteomes" id="UP000290572">
    <property type="component" value="Unassembled WGS sequence"/>
</dbReference>
<reference evidence="11 12" key="1">
    <citation type="submission" date="2018-03" db="EMBL/GenBank/DDBJ databases">
        <title>Draft genome sequence of Rohu Carp (Labeo rohita).</title>
        <authorList>
            <person name="Das P."/>
            <person name="Kushwaha B."/>
            <person name="Joshi C.G."/>
            <person name="Kumar D."/>
            <person name="Nagpure N.S."/>
            <person name="Sahoo L."/>
            <person name="Das S.P."/>
            <person name="Bit A."/>
            <person name="Patnaik S."/>
            <person name="Meher P.K."/>
            <person name="Jayasankar P."/>
            <person name="Koringa P.G."/>
            <person name="Patel N.V."/>
            <person name="Hinsu A.T."/>
            <person name="Kumar R."/>
            <person name="Pandey M."/>
            <person name="Agarwal S."/>
            <person name="Srivastava S."/>
            <person name="Singh M."/>
            <person name="Iquebal M.A."/>
            <person name="Jaiswal S."/>
            <person name="Angadi U.B."/>
            <person name="Kumar N."/>
            <person name="Raza M."/>
            <person name="Shah T.M."/>
            <person name="Rai A."/>
            <person name="Jena J.K."/>
        </authorList>
    </citation>
    <scope>NUCLEOTIDE SEQUENCE [LARGE SCALE GENOMIC DNA]</scope>
    <source>
        <strain evidence="11">DASCIFA01</strain>
        <tissue evidence="11">Testis</tissue>
    </source>
</reference>
<keyword evidence="4 9" id="KW-0472">Membrane</keyword>
<evidence type="ECO:0000256" key="6">
    <source>
        <dbReference type="ARBA" id="ARBA00023180"/>
    </source>
</evidence>
<feature type="transmembrane region" description="Helical" evidence="9">
    <location>
        <begin position="474"/>
        <end position="496"/>
    </location>
</feature>